<organism evidence="5 6">
    <name type="scientific">Thermomonospora cellulosilytica</name>
    <dbReference type="NCBI Taxonomy" id="1411118"/>
    <lineage>
        <taxon>Bacteria</taxon>
        <taxon>Bacillati</taxon>
        <taxon>Actinomycetota</taxon>
        <taxon>Actinomycetes</taxon>
        <taxon>Streptosporangiales</taxon>
        <taxon>Thermomonosporaceae</taxon>
        <taxon>Thermomonospora</taxon>
    </lineage>
</organism>
<accession>A0A7W3N5D0</accession>
<dbReference type="PANTHER" id="PTHR43649:SF31">
    <property type="entry name" value="SN-GLYCEROL-3-PHOSPHATE-BINDING PERIPLASMIC PROTEIN UGPB"/>
    <property type="match status" value="1"/>
</dbReference>
<dbReference type="InterPro" id="IPR050490">
    <property type="entry name" value="Bact_solute-bd_prot1"/>
</dbReference>
<comment type="similarity">
    <text evidence="2">Belongs to the bacterial solute-binding protein 1 family.</text>
</comment>
<keyword evidence="4" id="KW-0732">Signal</keyword>
<proteinExistence type="inferred from homology"/>
<dbReference type="SUPFAM" id="SSF53850">
    <property type="entry name" value="Periplasmic binding protein-like II"/>
    <property type="match status" value="1"/>
</dbReference>
<reference evidence="5 6" key="1">
    <citation type="submission" date="2020-08" db="EMBL/GenBank/DDBJ databases">
        <title>Sequencing the genomes of 1000 actinobacteria strains.</title>
        <authorList>
            <person name="Klenk H.-P."/>
        </authorList>
    </citation>
    <scope>NUCLEOTIDE SEQUENCE [LARGE SCALE GENOMIC DNA]</scope>
    <source>
        <strain evidence="5 6">DSM 45823</strain>
    </source>
</reference>
<dbReference type="AlphaFoldDB" id="A0A7W3N5D0"/>
<dbReference type="PANTHER" id="PTHR43649">
    <property type="entry name" value="ARABINOSE-BINDING PROTEIN-RELATED"/>
    <property type="match status" value="1"/>
</dbReference>
<dbReference type="Gene3D" id="3.40.190.10">
    <property type="entry name" value="Periplasmic binding protein-like II"/>
    <property type="match status" value="2"/>
</dbReference>
<dbReference type="GO" id="GO:0030313">
    <property type="term" value="C:cell envelope"/>
    <property type="evidence" value="ECO:0007669"/>
    <property type="project" value="UniProtKB-SubCell"/>
</dbReference>
<dbReference type="Pfam" id="PF13416">
    <property type="entry name" value="SBP_bac_8"/>
    <property type="match status" value="1"/>
</dbReference>
<name>A0A7W3N5D0_9ACTN</name>
<dbReference type="RefSeq" id="WP_182708228.1">
    <property type="nucleotide sequence ID" value="NZ_JACJII010000001.1"/>
</dbReference>
<dbReference type="InterPro" id="IPR006059">
    <property type="entry name" value="SBP"/>
</dbReference>
<gene>
    <name evidence="5" type="ORF">HNR21_006655</name>
</gene>
<keyword evidence="3" id="KW-0813">Transport</keyword>
<keyword evidence="6" id="KW-1185">Reference proteome</keyword>
<dbReference type="EMBL" id="JACJII010000001">
    <property type="protein sequence ID" value="MBA9007773.1"/>
    <property type="molecule type" value="Genomic_DNA"/>
</dbReference>
<sequence>MTEKIVVDAWLADLAFPRYMDELFRLGRRFEEAHPEYEIRIRGLGFRDGAAAVARAAAEGSPPAIAEYYYTEMPDALDAVDGAGRPVFTSVERAVAGRTHILGEPVILDDLLPALRDQYSWRGELVSLPTVATTFQLFTNVTMLRKAGVRDIPQTWQDLRAACERVVKSPGGPPHAITWANNGIPFQHAIAMQGGELADHGNGRLGRAETVDFTTKEMMAWVSWWRDLYEDGLYRYTGELGDWFGTFELFAEQQVAFRLSSTNDIGAAAEAAADAGFEFAVSRFPFNADVPYRGNVVAGTSLWLADGLDEATRDGALAFMQFLGNPRNAAQYHKAHSFIPITKSAFALLEREGWFAEHPYHRAPSDQLDLAAGVNSAPGALIGDFFEIQVVLTRAMHDVMVQGADPLERFAQATAEAQEMLDRYLAEHPGPR</sequence>
<evidence type="ECO:0000256" key="3">
    <source>
        <dbReference type="ARBA" id="ARBA00022448"/>
    </source>
</evidence>
<evidence type="ECO:0000256" key="2">
    <source>
        <dbReference type="ARBA" id="ARBA00008520"/>
    </source>
</evidence>
<dbReference type="Proteomes" id="UP000539313">
    <property type="component" value="Unassembled WGS sequence"/>
</dbReference>
<evidence type="ECO:0000313" key="5">
    <source>
        <dbReference type="EMBL" id="MBA9007773.1"/>
    </source>
</evidence>
<evidence type="ECO:0000313" key="6">
    <source>
        <dbReference type="Proteomes" id="UP000539313"/>
    </source>
</evidence>
<protein>
    <submittedName>
        <fullName evidence="5">sn-glycerol 3-phosphate transport system substrate-binding protein</fullName>
    </submittedName>
</protein>
<comment type="caution">
    <text evidence="5">The sequence shown here is derived from an EMBL/GenBank/DDBJ whole genome shotgun (WGS) entry which is preliminary data.</text>
</comment>
<comment type="subcellular location">
    <subcellularLocation>
        <location evidence="1">Cell envelope</location>
    </subcellularLocation>
</comment>
<evidence type="ECO:0000256" key="1">
    <source>
        <dbReference type="ARBA" id="ARBA00004196"/>
    </source>
</evidence>
<evidence type="ECO:0000256" key="4">
    <source>
        <dbReference type="ARBA" id="ARBA00022729"/>
    </source>
</evidence>